<reference evidence="10 11" key="1">
    <citation type="submission" date="2019-02" db="EMBL/GenBank/DDBJ databases">
        <title>Deep-cultivation of Planctomycetes and their phenomic and genomic characterization uncovers novel biology.</title>
        <authorList>
            <person name="Wiegand S."/>
            <person name="Jogler M."/>
            <person name="Boedeker C."/>
            <person name="Pinto D."/>
            <person name="Vollmers J."/>
            <person name="Rivas-Marin E."/>
            <person name="Kohn T."/>
            <person name="Peeters S.H."/>
            <person name="Heuer A."/>
            <person name="Rast P."/>
            <person name="Oberbeckmann S."/>
            <person name="Bunk B."/>
            <person name="Jeske O."/>
            <person name="Meyerdierks A."/>
            <person name="Storesund J.E."/>
            <person name="Kallscheuer N."/>
            <person name="Luecker S."/>
            <person name="Lage O.M."/>
            <person name="Pohl T."/>
            <person name="Merkel B.J."/>
            <person name="Hornburger P."/>
            <person name="Mueller R.-W."/>
            <person name="Bruemmer F."/>
            <person name="Labrenz M."/>
            <person name="Spormann A.M."/>
            <person name="Op den Camp H."/>
            <person name="Overmann J."/>
            <person name="Amann R."/>
            <person name="Jetten M.S.M."/>
            <person name="Mascher T."/>
            <person name="Medema M.H."/>
            <person name="Devos D.P."/>
            <person name="Kaster A.-K."/>
            <person name="Ovreas L."/>
            <person name="Rohde M."/>
            <person name="Galperin M.Y."/>
            <person name="Jogler C."/>
        </authorList>
    </citation>
    <scope>NUCLEOTIDE SEQUENCE [LARGE SCALE GENOMIC DNA]</scope>
    <source>
        <strain evidence="10 11">ElP</strain>
    </source>
</reference>
<keyword evidence="7" id="KW-0812">Transmembrane</keyword>
<dbReference type="NCBIfam" id="TIGR02937">
    <property type="entry name" value="sigma70-ECF"/>
    <property type="match status" value="1"/>
</dbReference>
<dbReference type="KEGG" id="tpla:ElP_09580"/>
<keyword evidence="11" id="KW-1185">Reference proteome</keyword>
<accession>A0A518GWZ7</accession>
<dbReference type="Gene3D" id="1.10.10.10">
    <property type="entry name" value="Winged helix-like DNA-binding domain superfamily/Winged helix DNA-binding domain"/>
    <property type="match status" value="1"/>
</dbReference>
<dbReference type="InterPro" id="IPR013249">
    <property type="entry name" value="RNA_pol_sigma70_r4_t2"/>
</dbReference>
<dbReference type="SUPFAM" id="SSF88659">
    <property type="entry name" value="Sigma3 and sigma4 domains of RNA polymerase sigma factors"/>
    <property type="match status" value="1"/>
</dbReference>
<evidence type="ECO:0000256" key="5">
    <source>
        <dbReference type="SAM" id="Coils"/>
    </source>
</evidence>
<keyword evidence="7" id="KW-0472">Membrane</keyword>
<keyword evidence="5" id="KW-0175">Coiled coil</keyword>
<keyword evidence="2" id="KW-0805">Transcription regulation</keyword>
<proteinExistence type="inferred from homology"/>
<keyword evidence="3" id="KW-0731">Sigma factor</keyword>
<comment type="similarity">
    <text evidence="1">Belongs to the sigma-70 factor family. ECF subfamily.</text>
</comment>
<feature type="compositionally biased region" description="Basic and acidic residues" evidence="6">
    <location>
        <begin position="294"/>
        <end position="304"/>
    </location>
</feature>
<feature type="coiled-coil region" evidence="5">
    <location>
        <begin position="980"/>
        <end position="1039"/>
    </location>
</feature>
<feature type="domain" description="RNA polymerase sigma-70 region 2" evidence="8">
    <location>
        <begin position="47"/>
        <end position="114"/>
    </location>
</feature>
<dbReference type="AlphaFoldDB" id="A0A518GWZ7"/>
<evidence type="ECO:0000256" key="4">
    <source>
        <dbReference type="ARBA" id="ARBA00023163"/>
    </source>
</evidence>
<feature type="region of interest" description="Disordered" evidence="6">
    <location>
        <begin position="291"/>
        <end position="324"/>
    </location>
</feature>
<organism evidence="10 11">
    <name type="scientific">Tautonia plasticadhaerens</name>
    <dbReference type="NCBI Taxonomy" id="2527974"/>
    <lineage>
        <taxon>Bacteria</taxon>
        <taxon>Pseudomonadati</taxon>
        <taxon>Planctomycetota</taxon>
        <taxon>Planctomycetia</taxon>
        <taxon>Isosphaerales</taxon>
        <taxon>Isosphaeraceae</taxon>
        <taxon>Tautonia</taxon>
    </lineage>
</organism>
<dbReference type="GO" id="GO:0016987">
    <property type="term" value="F:sigma factor activity"/>
    <property type="evidence" value="ECO:0007669"/>
    <property type="project" value="UniProtKB-KW"/>
</dbReference>
<feature type="region of interest" description="Disordered" evidence="6">
    <location>
        <begin position="652"/>
        <end position="699"/>
    </location>
</feature>
<dbReference type="Pfam" id="PF08281">
    <property type="entry name" value="Sigma70_r4_2"/>
    <property type="match status" value="1"/>
</dbReference>
<evidence type="ECO:0000256" key="6">
    <source>
        <dbReference type="SAM" id="MobiDB-lite"/>
    </source>
</evidence>
<evidence type="ECO:0000256" key="7">
    <source>
        <dbReference type="SAM" id="Phobius"/>
    </source>
</evidence>
<feature type="domain" description="RNA polymerase sigma factor 70 region 4 type 2" evidence="9">
    <location>
        <begin position="141"/>
        <end position="192"/>
    </location>
</feature>
<sequence>MPADAPASGPARQLDLLFRRGTVNGLSEAQLLGRFLESRDDLAFEALVSRHGPMVLRTCRSLLADPNDAEDAFQATFLVLARRASTIRNPEHLGPWLHRTARRVCTRLGKSASRRRHVERLATESLDTAPAPDRRPHPDRLAIHAAIDRLPRNYRLVILLCDLEGRSHAEAASQLDWPLGTVKGRQSRARSLLRRRLSRLGLAPAGMSTLLLPSPLDAALLPPALVSRTARSAAAFAAGGVLAAGTVPAGVLGLTNGVLSLMLLKTWILGPLTALAPIILLAGAVTAYTGQPRASDREAPEADAPRGTLETPLPSPPGAEQTQPRDLDALSSLAGSWLLVAVNGSREVGPARLKIQVMDLLEGDSKGFLLCTDTTDFREMAEPVRRRNDLDEMHINRFNALVDPTDDPSTWDYLYSSPDARLNPVPAIYRIEEDELTILSSTDGTRPAGFDQDGNAMRIVYERIPDEPPDDGVVGIVPDSGREPETPSPTPSAASNLDAIDASPLPPEDSIAPLIGGWRLVSAEGDPDMAKFDPIIGIRAADPRLAGLVDTDGTPVVVSTLLHEADGTDRLIEKIALVDPTLDPARWDPSLEPAHWDSLPIRALASGDGALRDIERGIYRLEGDRLMLHLGLDRPSDFERRDHTRLYVYERIDGGVAGDDPDPGRDPETPSTPHLGANTTPASPPPEAAASPAPDHPVASVLGTWRRTSANHIPTPEGASATLELSLADPGLLSEVEPLGVPILCKSVVTPGPDGSVVRGRTLAMFLGDGNSGHFDYLSLDELLADRRKVVAAQGIYLVNGDTLQMFSSRFGRPSRFDELLIPGMNLEVYERSPGPLPAPTAAAPEPTDSYGFAPPPNGVVTGVAPDTGRSAGTPSGADPGSGSTPASPPSPDQILAEREELERERIVLVRDLSQQRPKAEASAIEAEVLGELYRERLTEYQALRRSARDDQASSRDDLDRLAFEVDQLRESYLKAGAQMEEERGDVRALEAELDRIERRAGRLADPTPPIAEGSDPLLDEFEARLDRLTRLVESLADEEP</sequence>
<dbReference type="InterPro" id="IPR036388">
    <property type="entry name" value="WH-like_DNA-bd_sf"/>
</dbReference>
<dbReference type="Pfam" id="PF04542">
    <property type="entry name" value="Sigma70_r2"/>
    <property type="match status" value="1"/>
</dbReference>
<dbReference type="InterPro" id="IPR013324">
    <property type="entry name" value="RNA_pol_sigma_r3/r4-like"/>
</dbReference>
<evidence type="ECO:0000313" key="10">
    <source>
        <dbReference type="EMBL" id="QDV33116.1"/>
    </source>
</evidence>
<dbReference type="SUPFAM" id="SSF88946">
    <property type="entry name" value="Sigma2 domain of RNA polymerase sigma factors"/>
    <property type="match status" value="1"/>
</dbReference>
<dbReference type="CDD" id="cd06171">
    <property type="entry name" value="Sigma70_r4"/>
    <property type="match status" value="1"/>
</dbReference>
<dbReference type="InterPro" id="IPR007627">
    <property type="entry name" value="RNA_pol_sigma70_r2"/>
</dbReference>
<dbReference type="PANTHER" id="PTHR43133:SF51">
    <property type="entry name" value="RNA POLYMERASE SIGMA FACTOR"/>
    <property type="match status" value="1"/>
</dbReference>
<name>A0A518GWZ7_9BACT</name>
<evidence type="ECO:0000256" key="1">
    <source>
        <dbReference type="ARBA" id="ARBA00010641"/>
    </source>
</evidence>
<protein>
    <submittedName>
        <fullName evidence="10">ECF RNA polymerase sigma factor SigE</fullName>
    </submittedName>
</protein>
<feature type="region of interest" description="Disordered" evidence="6">
    <location>
        <begin position="477"/>
        <end position="505"/>
    </location>
</feature>
<keyword evidence="4" id="KW-0804">Transcription</keyword>
<dbReference type="RefSeq" id="WP_197446718.1">
    <property type="nucleotide sequence ID" value="NZ_CP036426.1"/>
</dbReference>
<dbReference type="GO" id="GO:0003677">
    <property type="term" value="F:DNA binding"/>
    <property type="evidence" value="ECO:0007669"/>
    <property type="project" value="InterPro"/>
</dbReference>
<evidence type="ECO:0000259" key="8">
    <source>
        <dbReference type="Pfam" id="PF04542"/>
    </source>
</evidence>
<evidence type="ECO:0000256" key="2">
    <source>
        <dbReference type="ARBA" id="ARBA00023015"/>
    </source>
</evidence>
<feature type="compositionally biased region" description="Low complexity" evidence="6">
    <location>
        <begin position="871"/>
        <end position="886"/>
    </location>
</feature>
<evidence type="ECO:0000313" key="11">
    <source>
        <dbReference type="Proteomes" id="UP000317835"/>
    </source>
</evidence>
<keyword evidence="7" id="KW-1133">Transmembrane helix</keyword>
<dbReference type="Proteomes" id="UP000317835">
    <property type="component" value="Chromosome"/>
</dbReference>
<feature type="transmembrane region" description="Helical" evidence="7">
    <location>
        <begin position="267"/>
        <end position="288"/>
    </location>
</feature>
<dbReference type="InterPro" id="IPR013325">
    <property type="entry name" value="RNA_pol_sigma_r2"/>
</dbReference>
<evidence type="ECO:0000259" key="9">
    <source>
        <dbReference type="Pfam" id="PF08281"/>
    </source>
</evidence>
<feature type="transmembrane region" description="Helical" evidence="7">
    <location>
        <begin position="233"/>
        <end position="255"/>
    </location>
</feature>
<dbReference type="InterPro" id="IPR014284">
    <property type="entry name" value="RNA_pol_sigma-70_dom"/>
</dbReference>
<dbReference type="InterPro" id="IPR039425">
    <property type="entry name" value="RNA_pol_sigma-70-like"/>
</dbReference>
<dbReference type="GO" id="GO:0006352">
    <property type="term" value="P:DNA-templated transcription initiation"/>
    <property type="evidence" value="ECO:0007669"/>
    <property type="project" value="InterPro"/>
</dbReference>
<evidence type="ECO:0000256" key="3">
    <source>
        <dbReference type="ARBA" id="ARBA00023082"/>
    </source>
</evidence>
<gene>
    <name evidence="10" type="primary">sigE_4</name>
    <name evidence="10" type="ORF">ElP_09580</name>
</gene>
<feature type="region of interest" description="Disordered" evidence="6">
    <location>
        <begin position="837"/>
        <end position="893"/>
    </location>
</feature>
<dbReference type="PANTHER" id="PTHR43133">
    <property type="entry name" value="RNA POLYMERASE ECF-TYPE SIGMA FACTO"/>
    <property type="match status" value="1"/>
</dbReference>
<dbReference type="EMBL" id="CP036426">
    <property type="protein sequence ID" value="QDV33116.1"/>
    <property type="molecule type" value="Genomic_DNA"/>
</dbReference>
<dbReference type="Gene3D" id="1.10.1740.10">
    <property type="match status" value="1"/>
</dbReference>